<feature type="repeat" description="TPR" evidence="1">
    <location>
        <begin position="188"/>
        <end position="221"/>
    </location>
</feature>
<feature type="compositionally biased region" description="Basic and acidic residues" evidence="2">
    <location>
        <begin position="234"/>
        <end position="247"/>
    </location>
</feature>
<dbReference type="PANTHER" id="PTHR48313">
    <property type="entry name" value="TPR_REGION DOMAIN-CONTAINING PROTEIN"/>
    <property type="match status" value="1"/>
</dbReference>
<evidence type="ECO:0000313" key="5">
    <source>
        <dbReference type="Proteomes" id="UP000265515"/>
    </source>
</evidence>
<dbReference type="SMART" id="SM00028">
    <property type="entry name" value="TPR"/>
    <property type="match status" value="3"/>
</dbReference>
<sequence length="613" mass="67230">MSNPMFPAGVSPEMLKFAQEQMKRMKPEDIRRMQQQMNVTPESIKMAQERLKSVRADDMKYAAEQLGKLSDEQLSEMTRKMAQSDPEQLKNAARAYADRSKSRQEYEYQAALRLKQEGNHLHGQGKYNDAAEKYQRAKKNLSSHSHKDSVSLRTVCSVNLISCYLKSKQYEAAISEGTEVLRSDPKNLKALYRRGLAYKEAGKLELAAADLQAAAELDPTDETIEGALRKLKADKVSKDHQSERGNTSDDNVVRSGTSGEESEDLLKRSMRENRDGVIISEEEDGTWSVRGEKLIAQRVKERSPYDSLSTSGGDDADFYGETDSGAPFGMQDREVMQQMIEMMSKNSDMARQMHSLMTSMTPEQVAAMSGGGIDPTMAKFAVDVAKGMTPEDMERVVSMAGNLPRSTDPGQERREKDSGATSGANTSSAVLPKYGMPSGVSIGEDMGRTQSEGTASVSGLSDGGSGSSADYDSSSRTGLRHRRTGSGGGAPAASMGMGDMTPEMREQMREQLKNPAAAKMMTEMMKSLSPETMAAMSEKFGMKMTPEQARKAQEAMSSLRPEDLDSVMRWAERVQKASEAAKSTKNWLLGRQGLVLAIALLLVAVLGHVMGIW</sequence>
<dbReference type="GO" id="GO:0009707">
    <property type="term" value="C:chloroplast outer membrane"/>
    <property type="evidence" value="ECO:0007669"/>
    <property type="project" value="EnsemblPlants"/>
</dbReference>
<dbReference type="OMA" id="RWADKIQ"/>
<dbReference type="GO" id="GO:0046967">
    <property type="term" value="P:cytosol to endoplasmic reticulum transport"/>
    <property type="evidence" value="ECO:0007669"/>
    <property type="project" value="EnsemblPlants"/>
</dbReference>
<protein>
    <submittedName>
        <fullName evidence="4">Uncharacterized protein</fullName>
    </submittedName>
</protein>
<dbReference type="InterPro" id="IPR011990">
    <property type="entry name" value="TPR-like_helical_dom_sf"/>
</dbReference>
<proteinExistence type="predicted"/>
<dbReference type="GO" id="GO:0005789">
    <property type="term" value="C:endoplasmic reticulum membrane"/>
    <property type="evidence" value="ECO:0007669"/>
    <property type="project" value="EnsemblPlants"/>
</dbReference>
<name>A0A388JXF3_CHABU</name>
<accession>A0A388JXF3</accession>
<evidence type="ECO:0000256" key="1">
    <source>
        <dbReference type="PROSITE-ProRule" id="PRU00339"/>
    </source>
</evidence>
<evidence type="ECO:0000256" key="2">
    <source>
        <dbReference type="SAM" id="MobiDB-lite"/>
    </source>
</evidence>
<keyword evidence="1" id="KW-0802">TPR repeat</keyword>
<dbReference type="PANTHER" id="PTHR48313:SF1">
    <property type="entry name" value="OUTER ENVELOPE PROTEIN 61"/>
    <property type="match status" value="1"/>
</dbReference>
<evidence type="ECO:0000313" key="4">
    <source>
        <dbReference type="EMBL" id="GBG62457.1"/>
    </source>
</evidence>
<dbReference type="SUPFAM" id="SSF48452">
    <property type="entry name" value="TPR-like"/>
    <property type="match status" value="1"/>
</dbReference>
<feature type="region of interest" description="Disordered" evidence="2">
    <location>
        <begin position="234"/>
        <end position="269"/>
    </location>
</feature>
<keyword evidence="3" id="KW-1133">Transmembrane helix</keyword>
<dbReference type="PROSITE" id="PS50005">
    <property type="entry name" value="TPR"/>
    <property type="match status" value="1"/>
</dbReference>
<feature type="region of interest" description="Disordered" evidence="2">
    <location>
        <begin position="400"/>
        <end position="499"/>
    </location>
</feature>
<dbReference type="OrthoDB" id="245563at2759"/>
<organism evidence="4 5">
    <name type="scientific">Chara braunii</name>
    <name type="common">Braun's stonewort</name>
    <dbReference type="NCBI Taxonomy" id="69332"/>
    <lineage>
        <taxon>Eukaryota</taxon>
        <taxon>Viridiplantae</taxon>
        <taxon>Streptophyta</taxon>
        <taxon>Charophyceae</taxon>
        <taxon>Charales</taxon>
        <taxon>Characeae</taxon>
        <taxon>Chara</taxon>
    </lineage>
</organism>
<dbReference type="Gene3D" id="1.25.40.10">
    <property type="entry name" value="Tetratricopeptide repeat domain"/>
    <property type="match status" value="1"/>
</dbReference>
<keyword evidence="5" id="KW-1185">Reference proteome</keyword>
<dbReference type="EMBL" id="BFEA01000029">
    <property type="protein sequence ID" value="GBG62457.1"/>
    <property type="molecule type" value="Genomic_DNA"/>
</dbReference>
<reference evidence="4 5" key="1">
    <citation type="journal article" date="2018" name="Cell">
        <title>The Chara Genome: Secondary Complexity and Implications for Plant Terrestrialization.</title>
        <authorList>
            <person name="Nishiyama T."/>
            <person name="Sakayama H."/>
            <person name="Vries J.D."/>
            <person name="Buschmann H."/>
            <person name="Saint-Marcoux D."/>
            <person name="Ullrich K.K."/>
            <person name="Haas F.B."/>
            <person name="Vanderstraeten L."/>
            <person name="Becker D."/>
            <person name="Lang D."/>
            <person name="Vosolsobe S."/>
            <person name="Rombauts S."/>
            <person name="Wilhelmsson P.K.I."/>
            <person name="Janitza P."/>
            <person name="Kern R."/>
            <person name="Heyl A."/>
            <person name="Rumpler F."/>
            <person name="Villalobos L.I.A.C."/>
            <person name="Clay J.M."/>
            <person name="Skokan R."/>
            <person name="Toyoda A."/>
            <person name="Suzuki Y."/>
            <person name="Kagoshima H."/>
            <person name="Schijlen E."/>
            <person name="Tajeshwar N."/>
            <person name="Catarino B."/>
            <person name="Hetherington A.J."/>
            <person name="Saltykova A."/>
            <person name="Bonnot C."/>
            <person name="Breuninger H."/>
            <person name="Symeonidi A."/>
            <person name="Radhakrishnan G.V."/>
            <person name="Van Nieuwerburgh F."/>
            <person name="Deforce D."/>
            <person name="Chang C."/>
            <person name="Karol K.G."/>
            <person name="Hedrich R."/>
            <person name="Ulvskov P."/>
            <person name="Glockner G."/>
            <person name="Delwiche C.F."/>
            <person name="Petrasek J."/>
            <person name="Van de Peer Y."/>
            <person name="Friml J."/>
            <person name="Beilby M."/>
            <person name="Dolan L."/>
            <person name="Kohara Y."/>
            <person name="Sugano S."/>
            <person name="Fujiyama A."/>
            <person name="Delaux P.-M."/>
            <person name="Quint M."/>
            <person name="TheiBen G."/>
            <person name="Hagemann M."/>
            <person name="Harholt J."/>
            <person name="Dunand C."/>
            <person name="Zachgo S."/>
            <person name="Langdale J."/>
            <person name="Maumus F."/>
            <person name="Straeten D.V.D."/>
            <person name="Gould S.B."/>
            <person name="Rensing S.A."/>
        </authorList>
    </citation>
    <scope>NUCLEOTIDE SEQUENCE [LARGE SCALE GENOMIC DNA]</scope>
    <source>
        <strain evidence="4 5">S276</strain>
    </source>
</reference>
<dbReference type="Proteomes" id="UP000265515">
    <property type="component" value="Unassembled WGS sequence"/>
</dbReference>
<dbReference type="Gramene" id="GBG62457">
    <property type="protein sequence ID" value="GBG62457"/>
    <property type="gene ID" value="CBR_g30778"/>
</dbReference>
<evidence type="ECO:0000256" key="3">
    <source>
        <dbReference type="SAM" id="Phobius"/>
    </source>
</evidence>
<keyword evidence="3" id="KW-0812">Transmembrane</keyword>
<feature type="transmembrane region" description="Helical" evidence="3">
    <location>
        <begin position="593"/>
        <end position="612"/>
    </location>
</feature>
<comment type="caution">
    <text evidence="4">The sequence shown here is derived from an EMBL/GenBank/DDBJ whole genome shotgun (WGS) entry which is preliminary data.</text>
</comment>
<dbReference type="STRING" id="69332.A0A388JXF3"/>
<dbReference type="AlphaFoldDB" id="A0A388JXF3"/>
<dbReference type="InterPro" id="IPR019734">
    <property type="entry name" value="TPR_rpt"/>
</dbReference>
<keyword evidence="3" id="KW-0472">Membrane</keyword>
<gene>
    <name evidence="4" type="ORF">CBR_g30778</name>
</gene>
<feature type="compositionally biased region" description="Low complexity" evidence="2">
    <location>
        <begin position="419"/>
        <end position="429"/>
    </location>
</feature>
<feature type="compositionally biased region" description="Polar residues" evidence="2">
    <location>
        <begin position="248"/>
        <end position="259"/>
    </location>
</feature>